<accession>A0A1L9WHE4</accession>
<feature type="region of interest" description="Disordered" evidence="2">
    <location>
        <begin position="224"/>
        <end position="386"/>
    </location>
</feature>
<gene>
    <name evidence="3" type="ORF">ASPACDRAFT_127120</name>
</gene>
<dbReference type="SUPFAM" id="SSF58022">
    <property type="entry name" value="XRCC4, C-terminal oligomerization domain"/>
    <property type="match status" value="1"/>
</dbReference>
<organism evidence="3 4">
    <name type="scientific">Aspergillus aculeatus (strain ATCC 16872 / CBS 172.66 / WB 5094)</name>
    <dbReference type="NCBI Taxonomy" id="690307"/>
    <lineage>
        <taxon>Eukaryota</taxon>
        <taxon>Fungi</taxon>
        <taxon>Dikarya</taxon>
        <taxon>Ascomycota</taxon>
        <taxon>Pezizomycotina</taxon>
        <taxon>Eurotiomycetes</taxon>
        <taxon>Eurotiomycetidae</taxon>
        <taxon>Eurotiales</taxon>
        <taxon>Aspergillaceae</taxon>
        <taxon>Aspergillus</taxon>
        <taxon>Aspergillus subgen. Circumdati</taxon>
    </lineage>
</organism>
<feature type="compositionally biased region" description="Basic and acidic residues" evidence="2">
    <location>
        <begin position="365"/>
        <end position="378"/>
    </location>
</feature>
<evidence type="ECO:0000313" key="4">
    <source>
        <dbReference type="Proteomes" id="UP000184546"/>
    </source>
</evidence>
<feature type="compositionally biased region" description="Polar residues" evidence="2">
    <location>
        <begin position="236"/>
        <end position="246"/>
    </location>
</feature>
<dbReference type="GeneID" id="30970813"/>
<dbReference type="OMA" id="IQLFDWS"/>
<dbReference type="AlphaFoldDB" id="A0A1L9WHE4"/>
<evidence type="ECO:0000313" key="3">
    <source>
        <dbReference type="EMBL" id="OJJ95566.1"/>
    </source>
</evidence>
<dbReference type="RefSeq" id="XP_020051906.1">
    <property type="nucleotide sequence ID" value="XM_020196999.1"/>
</dbReference>
<dbReference type="VEuPathDB" id="FungiDB:ASPACDRAFT_127120"/>
<dbReference type="PANTHER" id="PTHR42067">
    <property type="entry name" value="YALI0C15378P"/>
    <property type="match status" value="1"/>
</dbReference>
<dbReference type="PANTHER" id="PTHR42067:SF1">
    <property type="entry name" value="MITOTIC APPARATUS PROTEIN P62"/>
    <property type="match status" value="1"/>
</dbReference>
<evidence type="ECO:0000256" key="2">
    <source>
        <dbReference type="SAM" id="MobiDB-lite"/>
    </source>
</evidence>
<name>A0A1L9WHE4_ASPA1</name>
<feature type="compositionally biased region" description="Polar residues" evidence="2">
    <location>
        <begin position="284"/>
        <end position="294"/>
    </location>
</feature>
<feature type="compositionally biased region" description="Polar residues" evidence="2">
    <location>
        <begin position="326"/>
        <end position="346"/>
    </location>
</feature>
<reference evidence="4" key="1">
    <citation type="journal article" date="2017" name="Genome Biol.">
        <title>Comparative genomics reveals high biological diversity and specific adaptations in the industrially and medically important fungal genus Aspergillus.</title>
        <authorList>
            <person name="de Vries R.P."/>
            <person name="Riley R."/>
            <person name="Wiebenga A."/>
            <person name="Aguilar-Osorio G."/>
            <person name="Amillis S."/>
            <person name="Uchima C.A."/>
            <person name="Anderluh G."/>
            <person name="Asadollahi M."/>
            <person name="Askin M."/>
            <person name="Barry K."/>
            <person name="Battaglia E."/>
            <person name="Bayram O."/>
            <person name="Benocci T."/>
            <person name="Braus-Stromeyer S.A."/>
            <person name="Caldana C."/>
            <person name="Canovas D."/>
            <person name="Cerqueira G.C."/>
            <person name="Chen F."/>
            <person name="Chen W."/>
            <person name="Choi C."/>
            <person name="Clum A."/>
            <person name="Dos Santos R.A."/>
            <person name="Damasio A.R."/>
            <person name="Diallinas G."/>
            <person name="Emri T."/>
            <person name="Fekete E."/>
            <person name="Flipphi M."/>
            <person name="Freyberg S."/>
            <person name="Gallo A."/>
            <person name="Gournas C."/>
            <person name="Habgood R."/>
            <person name="Hainaut M."/>
            <person name="Harispe M.L."/>
            <person name="Henrissat B."/>
            <person name="Hilden K.S."/>
            <person name="Hope R."/>
            <person name="Hossain A."/>
            <person name="Karabika E."/>
            <person name="Karaffa L."/>
            <person name="Karanyi Z."/>
            <person name="Krasevec N."/>
            <person name="Kuo A."/>
            <person name="Kusch H."/>
            <person name="LaButti K."/>
            <person name="Lagendijk E.L."/>
            <person name="Lapidus A."/>
            <person name="Levasseur A."/>
            <person name="Lindquist E."/>
            <person name="Lipzen A."/>
            <person name="Logrieco A.F."/>
            <person name="MacCabe A."/>
            <person name="Maekelae M.R."/>
            <person name="Malavazi I."/>
            <person name="Melin P."/>
            <person name="Meyer V."/>
            <person name="Mielnichuk N."/>
            <person name="Miskei M."/>
            <person name="Molnar A.P."/>
            <person name="Mule G."/>
            <person name="Ngan C.Y."/>
            <person name="Orejas M."/>
            <person name="Orosz E."/>
            <person name="Ouedraogo J.P."/>
            <person name="Overkamp K.M."/>
            <person name="Park H.-S."/>
            <person name="Perrone G."/>
            <person name="Piumi F."/>
            <person name="Punt P.J."/>
            <person name="Ram A.F."/>
            <person name="Ramon A."/>
            <person name="Rauscher S."/>
            <person name="Record E."/>
            <person name="Riano-Pachon D.M."/>
            <person name="Robert V."/>
            <person name="Roehrig J."/>
            <person name="Ruller R."/>
            <person name="Salamov A."/>
            <person name="Salih N.S."/>
            <person name="Samson R.A."/>
            <person name="Sandor E."/>
            <person name="Sanguinetti M."/>
            <person name="Schuetze T."/>
            <person name="Sepcic K."/>
            <person name="Shelest E."/>
            <person name="Sherlock G."/>
            <person name="Sophianopoulou V."/>
            <person name="Squina F.M."/>
            <person name="Sun H."/>
            <person name="Susca A."/>
            <person name="Todd R.B."/>
            <person name="Tsang A."/>
            <person name="Unkles S.E."/>
            <person name="van de Wiele N."/>
            <person name="van Rossen-Uffink D."/>
            <person name="Oliveira J.V."/>
            <person name="Vesth T.C."/>
            <person name="Visser J."/>
            <person name="Yu J.-H."/>
            <person name="Zhou M."/>
            <person name="Andersen M.R."/>
            <person name="Archer D.B."/>
            <person name="Baker S.E."/>
            <person name="Benoit I."/>
            <person name="Brakhage A.A."/>
            <person name="Braus G.H."/>
            <person name="Fischer R."/>
            <person name="Frisvad J.C."/>
            <person name="Goldman G.H."/>
            <person name="Houbraken J."/>
            <person name="Oakley B."/>
            <person name="Pocsi I."/>
            <person name="Scazzocchio C."/>
            <person name="Seiboth B."/>
            <person name="vanKuyk P.A."/>
            <person name="Wortman J."/>
            <person name="Dyer P.S."/>
            <person name="Grigoriev I.V."/>
        </authorList>
    </citation>
    <scope>NUCLEOTIDE SEQUENCE [LARGE SCALE GENOMIC DNA]</scope>
    <source>
        <strain evidence="4">ATCC 16872 / CBS 172.66 / WB 5094</strain>
    </source>
</reference>
<dbReference type="EMBL" id="KV878989">
    <property type="protein sequence ID" value="OJJ95566.1"/>
    <property type="molecule type" value="Genomic_DNA"/>
</dbReference>
<keyword evidence="1" id="KW-0175">Coiled coil</keyword>
<sequence>MSINNSNQPPRILRFPRSDEPKACVLLHVTRRGPSALDLDLVGTEGECPFSGAVRQSHLNLYRSKNYQGTEDDWTRIILHVLGQAEQCGKEQDLFAGLEALAIISGSSEIQDKEIKIVIRKRVQTITQKFGTLVLKQNDEQAIHLYDWTSTSAERAEFLERRCSILLDRYRAAEQTIKGLDAQLNELMGVKTRHEEQLMNNLMQLLNEKKLKIRNQQRVIATTEVAPEEEFRTQETQRGGSRQTTAAKRRANGSASTPSYEVLGSGTGFEDSEDDRDKRHDSSKAVSGTDSGTDNEPPLMQRPSGGEYESTTDEDMRPLPSPDLRISNSGPHQTHSQSISKKQLSPQRREPPFPRTRGNATATVRIDRHENKEAKDSMGETDDDEL</sequence>
<protein>
    <submittedName>
        <fullName evidence="3">Uncharacterized protein</fullName>
    </submittedName>
</protein>
<proteinExistence type="predicted"/>
<keyword evidence="4" id="KW-1185">Reference proteome</keyword>
<evidence type="ECO:0000256" key="1">
    <source>
        <dbReference type="SAM" id="Coils"/>
    </source>
</evidence>
<feature type="coiled-coil region" evidence="1">
    <location>
        <begin position="156"/>
        <end position="219"/>
    </location>
</feature>
<dbReference type="STRING" id="690307.A0A1L9WHE4"/>
<dbReference type="Proteomes" id="UP000184546">
    <property type="component" value="Unassembled WGS sequence"/>
</dbReference>
<dbReference type="OrthoDB" id="8064436at2759"/>